<evidence type="ECO:0000259" key="6">
    <source>
        <dbReference type="Pfam" id="PF01464"/>
    </source>
</evidence>
<evidence type="ECO:0000313" key="7">
    <source>
        <dbReference type="EMBL" id="MDC7695237.1"/>
    </source>
</evidence>
<dbReference type="Gene3D" id="1.10.530.10">
    <property type="match status" value="1"/>
</dbReference>
<dbReference type="PANTHER" id="PTHR37423:SF5">
    <property type="entry name" value="SOLUBLE LYTIC MUREIN TRANSGLYCOSYLASE"/>
    <property type="match status" value="1"/>
</dbReference>
<dbReference type="PROSITE" id="PS00922">
    <property type="entry name" value="TRANSGLYCOSYLASE"/>
    <property type="match status" value="1"/>
</dbReference>
<accession>A0ABT5IGB5</accession>
<organism evidence="7 8">
    <name type="scientific">Asticcacaulis currens</name>
    <dbReference type="NCBI Taxonomy" id="2984210"/>
    <lineage>
        <taxon>Bacteria</taxon>
        <taxon>Pseudomonadati</taxon>
        <taxon>Pseudomonadota</taxon>
        <taxon>Alphaproteobacteria</taxon>
        <taxon>Caulobacterales</taxon>
        <taxon>Caulobacteraceae</taxon>
        <taxon>Asticcacaulis</taxon>
    </lineage>
</organism>
<evidence type="ECO:0000313" key="8">
    <source>
        <dbReference type="Proteomes" id="UP001216595"/>
    </source>
</evidence>
<dbReference type="InterPro" id="IPR000189">
    <property type="entry name" value="Transglyc_AS"/>
</dbReference>
<dbReference type="SUPFAM" id="SSF53955">
    <property type="entry name" value="Lysozyme-like"/>
    <property type="match status" value="1"/>
</dbReference>
<evidence type="ECO:0000256" key="3">
    <source>
        <dbReference type="ARBA" id="ARBA00022729"/>
    </source>
</evidence>
<gene>
    <name evidence="7" type="ORF">PQU94_13205</name>
</gene>
<sequence length="593" mass="64813">MTRPASRARYRHVLLSAAALAAVCFCAPALAQTPVSTGDKTVDSLLRAPQTAYQGAVLLAASTAETPRKPIAYTNLSKAAPKVPAALDPGLSPWDAQLYQAAFDALDKGDFATADASIEKIGDKSLMGYVEFNKLFHPDYSSTYEELMSWLERYPDHPQAMRVWNLAKRKKPEGVEDPPFPKLAGAQKLSSTSLLDGPPRSEVKAGTAGPDSALTPKSARSAYNDGKLDQALKLGVQIGDRWVAGLAAYRLKRYDEALKHFDFIVNDPSQSAWSQSGGAYWAGRMAAKMGHKGDAELYFKYAASFPFTFYGLLAEQRLGAEPAVVRAQKGQAPVFAEETRGAYTAKLNADFNWAKNDAQARRVSMLVAVGRKSDARTELQTAIQRSPDQQTRSNWLALADAHDLSVSQIRTSDRLFDPSNYTIPDFEPSEGWRIDKALLFAIAKKESKFNARAKSYAGAYGLLQLMPATAYVVTRDSSLMSNPDKLLDPAVNLQVGQTYMLKLAASGINSSDLFRVVASYNSGEKWVQDAMRSLGDEADSLLVMESIPVAQTRQYVEEVVASYWIYRQIMGKPSKTLALAASDAKIVDILADK</sequence>
<dbReference type="InterPro" id="IPR008258">
    <property type="entry name" value="Transglycosylase_SLT_dom_1"/>
</dbReference>
<feature type="signal peptide" evidence="5">
    <location>
        <begin position="1"/>
        <end position="31"/>
    </location>
</feature>
<proteinExistence type="inferred from homology"/>
<reference evidence="7 8" key="1">
    <citation type="submission" date="2023-01" db="EMBL/GenBank/DDBJ databases">
        <title>Novel species of the genus Asticcacaulis isolated from rivers.</title>
        <authorList>
            <person name="Lu H."/>
        </authorList>
    </citation>
    <scope>NUCLEOTIDE SEQUENCE [LARGE SCALE GENOMIC DNA]</scope>
    <source>
        <strain evidence="7 8">DXS10W</strain>
    </source>
</reference>
<comment type="similarity">
    <text evidence="2">Belongs to the virb1 family.</text>
</comment>
<evidence type="ECO:0000256" key="4">
    <source>
        <dbReference type="SAM" id="MobiDB-lite"/>
    </source>
</evidence>
<dbReference type="EMBL" id="JAQQKW010000007">
    <property type="protein sequence ID" value="MDC7695237.1"/>
    <property type="molecule type" value="Genomic_DNA"/>
</dbReference>
<protein>
    <submittedName>
        <fullName evidence="7">Transglycosylase SLT domain-containing protein</fullName>
    </submittedName>
</protein>
<evidence type="ECO:0000256" key="1">
    <source>
        <dbReference type="ARBA" id="ARBA00007734"/>
    </source>
</evidence>
<dbReference type="InterPro" id="IPR008939">
    <property type="entry name" value="Lytic_TGlycosylase_superhlx_U"/>
</dbReference>
<keyword evidence="8" id="KW-1185">Reference proteome</keyword>
<dbReference type="InterPro" id="IPR023346">
    <property type="entry name" value="Lysozyme-like_dom_sf"/>
</dbReference>
<feature type="domain" description="Transglycosylase SLT" evidence="6">
    <location>
        <begin position="429"/>
        <end position="540"/>
    </location>
</feature>
<comment type="caution">
    <text evidence="7">The sequence shown here is derived from an EMBL/GenBank/DDBJ whole genome shotgun (WGS) entry which is preliminary data.</text>
</comment>
<dbReference type="SUPFAM" id="SSF48435">
    <property type="entry name" value="Bacterial muramidases"/>
    <property type="match status" value="2"/>
</dbReference>
<dbReference type="Proteomes" id="UP001216595">
    <property type="component" value="Unassembled WGS sequence"/>
</dbReference>
<dbReference type="PANTHER" id="PTHR37423">
    <property type="entry name" value="SOLUBLE LYTIC MUREIN TRANSGLYCOSYLASE-RELATED"/>
    <property type="match status" value="1"/>
</dbReference>
<feature type="region of interest" description="Disordered" evidence="4">
    <location>
        <begin position="191"/>
        <end position="220"/>
    </location>
</feature>
<dbReference type="Pfam" id="PF01464">
    <property type="entry name" value="SLT"/>
    <property type="match status" value="1"/>
</dbReference>
<dbReference type="RefSeq" id="WP_272741911.1">
    <property type="nucleotide sequence ID" value="NZ_JAQQKW010000007.1"/>
</dbReference>
<evidence type="ECO:0000256" key="5">
    <source>
        <dbReference type="SAM" id="SignalP"/>
    </source>
</evidence>
<feature type="chain" id="PRO_5047491501" evidence="5">
    <location>
        <begin position="32"/>
        <end position="593"/>
    </location>
</feature>
<dbReference type="Gene3D" id="1.25.20.10">
    <property type="entry name" value="Bacterial muramidases"/>
    <property type="match status" value="2"/>
</dbReference>
<keyword evidence="3 5" id="KW-0732">Signal</keyword>
<name>A0ABT5IGB5_9CAUL</name>
<comment type="similarity">
    <text evidence="1">Belongs to the transglycosylase Slt family.</text>
</comment>
<evidence type="ECO:0000256" key="2">
    <source>
        <dbReference type="ARBA" id="ARBA00009387"/>
    </source>
</evidence>